<protein>
    <submittedName>
        <fullName evidence="1">Uncharacterized protein</fullName>
    </submittedName>
</protein>
<dbReference type="RefSeq" id="WP_132538197.1">
    <property type="nucleotide sequence ID" value="NZ_SLWY01000002.1"/>
</dbReference>
<gene>
    <name evidence="1" type="ORF">EV699_10242</name>
</gene>
<evidence type="ECO:0000313" key="1">
    <source>
        <dbReference type="EMBL" id="TCO83344.1"/>
    </source>
</evidence>
<accession>A0A4R2LF92</accession>
<name>A0A4R2LF92_9GAMM</name>
<evidence type="ECO:0000313" key="2">
    <source>
        <dbReference type="Proteomes" id="UP000295765"/>
    </source>
</evidence>
<keyword evidence="2" id="KW-1185">Reference proteome</keyword>
<dbReference type="EMBL" id="SLWY01000002">
    <property type="protein sequence ID" value="TCO83344.1"/>
    <property type="molecule type" value="Genomic_DNA"/>
</dbReference>
<comment type="caution">
    <text evidence="1">The sequence shown here is derived from an EMBL/GenBank/DDBJ whole genome shotgun (WGS) entry which is preliminary data.</text>
</comment>
<dbReference type="AlphaFoldDB" id="A0A4R2LF92"/>
<organism evidence="1 2">
    <name type="scientific">Plasticicumulans lactativorans</name>
    <dbReference type="NCBI Taxonomy" id="1133106"/>
    <lineage>
        <taxon>Bacteria</taxon>
        <taxon>Pseudomonadati</taxon>
        <taxon>Pseudomonadota</taxon>
        <taxon>Gammaproteobacteria</taxon>
        <taxon>Candidatus Competibacteraceae</taxon>
        <taxon>Plasticicumulans</taxon>
    </lineage>
</organism>
<reference evidence="1 2" key="1">
    <citation type="submission" date="2019-03" db="EMBL/GenBank/DDBJ databases">
        <title>Genomic Encyclopedia of Type Strains, Phase IV (KMG-IV): sequencing the most valuable type-strain genomes for metagenomic binning, comparative biology and taxonomic classification.</title>
        <authorList>
            <person name="Goeker M."/>
        </authorList>
    </citation>
    <scope>NUCLEOTIDE SEQUENCE [LARGE SCALE GENOMIC DNA]</scope>
    <source>
        <strain evidence="1 2">DSM 25287</strain>
    </source>
</reference>
<dbReference type="Proteomes" id="UP000295765">
    <property type="component" value="Unassembled WGS sequence"/>
</dbReference>
<sequence>MRGAPHQPLLCVGHYAMQNYSTFGNMIEIGWSTNKLDFDYVDSDHLALQNGLHAIVLCGVVTATTGPQSPVLEIVVYKDPNRPHVYFGFDFSVLRARQGTLQGGHNVFHLPCGNAASCSHTINAKVFQ</sequence>
<proteinExistence type="predicted"/>